<evidence type="ECO:0000256" key="3">
    <source>
        <dbReference type="ARBA" id="ARBA00022737"/>
    </source>
</evidence>
<dbReference type="GO" id="GO:0005829">
    <property type="term" value="C:cytosol"/>
    <property type="evidence" value="ECO:0007669"/>
    <property type="project" value="TreeGrafter"/>
</dbReference>
<sequence>MLPRNGRFWNRGQCEGNAAGSLILTDINKDLLRELWPEDKVIAGRRVCRFLRRELLKVKSLVIRASTLPSHSSSWSILPKYEGSIEFYGMRLGGIVDSLIVPAVIEGWKGPSVLNLVDSHIKREGAESLSQALARCGGTIKRLELDGNYVGRMGISRLSVALTHCRNLTFLSLGRNLIGDKGIGHLVSSLLFCPLQHLDLSINYIGAEGAAKLASVLPHLSMLEVLILFGNPLKDEGVEKISKVLLQCFLLQRLDLSVNGIGAEGAGRLALALPSCTRLRSLNLRGNALGDLGVKLLSWATPQCLAMTELDLSRNSITADGASSLCRKLVPDVIVNLDLAGNFLGEEGAMALALSLKSCTSLSRLELSRCRLGCQGIKRLIPLRHNQSLSHLGLGLNDIGDSGVEALLPCLSDMHCLKWLDLCGNGITDQGASLLCSQFTSLLSLETLNLGGNNFSLAGVDKLRKAAKEARSLRTLIIGSEGNWDEGSGLLSVALPCGILRW</sequence>
<dbReference type="AlphaFoldDB" id="L1JJL5"/>
<reference evidence="5" key="3">
    <citation type="submission" date="2015-06" db="UniProtKB">
        <authorList>
            <consortium name="EnsemblProtists"/>
        </authorList>
    </citation>
    <scope>IDENTIFICATION</scope>
</reference>
<dbReference type="HOGENOM" id="CLU_461895_0_0_1"/>
<organism evidence="4">
    <name type="scientific">Guillardia theta (strain CCMP2712)</name>
    <name type="common">Cryptophyte</name>
    <dbReference type="NCBI Taxonomy" id="905079"/>
    <lineage>
        <taxon>Eukaryota</taxon>
        <taxon>Cryptophyceae</taxon>
        <taxon>Pyrenomonadales</taxon>
        <taxon>Geminigeraceae</taxon>
        <taxon>Guillardia</taxon>
    </lineage>
</organism>
<dbReference type="OrthoDB" id="120976at2759"/>
<keyword evidence="1" id="KW-0343">GTPase activation</keyword>
<dbReference type="Gene3D" id="3.80.10.10">
    <property type="entry name" value="Ribonuclease Inhibitor"/>
    <property type="match status" value="2"/>
</dbReference>
<dbReference type="GeneID" id="17305043"/>
<dbReference type="GO" id="GO:0005634">
    <property type="term" value="C:nucleus"/>
    <property type="evidence" value="ECO:0007669"/>
    <property type="project" value="TreeGrafter"/>
</dbReference>
<dbReference type="KEGG" id="gtt:GUITHDRAFT_136783"/>
<dbReference type="SUPFAM" id="SSF52047">
    <property type="entry name" value="RNI-like"/>
    <property type="match status" value="2"/>
</dbReference>
<dbReference type="InterPro" id="IPR001611">
    <property type="entry name" value="Leu-rich_rpt"/>
</dbReference>
<dbReference type="GO" id="GO:0005096">
    <property type="term" value="F:GTPase activator activity"/>
    <property type="evidence" value="ECO:0007669"/>
    <property type="project" value="InterPro"/>
</dbReference>
<dbReference type="OMA" id="YEINFLW"/>
<keyword evidence="3" id="KW-0677">Repeat</keyword>
<dbReference type="Pfam" id="PF13516">
    <property type="entry name" value="LRR_6"/>
    <property type="match status" value="9"/>
</dbReference>
<dbReference type="EnsemblProtists" id="EKX48265">
    <property type="protein sequence ID" value="EKX48265"/>
    <property type="gene ID" value="GUITHDRAFT_136783"/>
</dbReference>
<keyword evidence="2" id="KW-0433">Leucine-rich repeat</keyword>
<proteinExistence type="predicted"/>
<dbReference type="SMART" id="SM00368">
    <property type="entry name" value="LRR_RI"/>
    <property type="match status" value="12"/>
</dbReference>
<evidence type="ECO:0000313" key="5">
    <source>
        <dbReference type="EnsemblProtists" id="EKX48265"/>
    </source>
</evidence>
<evidence type="ECO:0000313" key="4">
    <source>
        <dbReference type="EMBL" id="EKX48265.1"/>
    </source>
</evidence>
<dbReference type="InterPro" id="IPR027038">
    <property type="entry name" value="RanGap"/>
</dbReference>
<protein>
    <submittedName>
        <fullName evidence="4 5">Uncharacterized protein</fullName>
    </submittedName>
</protein>
<dbReference type="PANTHER" id="PTHR24113:SF12">
    <property type="entry name" value="RAN GTPASE-ACTIVATING PROTEIN 1"/>
    <property type="match status" value="1"/>
</dbReference>
<gene>
    <name evidence="4" type="ORF">GUITHDRAFT_136783</name>
</gene>
<dbReference type="InterPro" id="IPR032675">
    <property type="entry name" value="LRR_dom_sf"/>
</dbReference>
<dbReference type="GO" id="GO:0048471">
    <property type="term" value="C:perinuclear region of cytoplasm"/>
    <property type="evidence" value="ECO:0007669"/>
    <property type="project" value="TreeGrafter"/>
</dbReference>
<dbReference type="RefSeq" id="XP_005835245.1">
    <property type="nucleotide sequence ID" value="XM_005835188.1"/>
</dbReference>
<dbReference type="PANTHER" id="PTHR24113">
    <property type="entry name" value="RAN GTPASE-ACTIVATING PROTEIN 1"/>
    <property type="match status" value="1"/>
</dbReference>
<dbReference type="EMBL" id="JH992986">
    <property type="protein sequence ID" value="EKX48265.1"/>
    <property type="molecule type" value="Genomic_DNA"/>
</dbReference>
<dbReference type="GO" id="GO:0006913">
    <property type="term" value="P:nucleocytoplasmic transport"/>
    <property type="evidence" value="ECO:0007669"/>
    <property type="project" value="TreeGrafter"/>
</dbReference>
<dbReference type="PaxDb" id="55529-EKX48265"/>
<dbReference type="eggNOG" id="KOG4308">
    <property type="taxonomic scope" value="Eukaryota"/>
</dbReference>
<evidence type="ECO:0000256" key="1">
    <source>
        <dbReference type="ARBA" id="ARBA00022468"/>
    </source>
</evidence>
<keyword evidence="6" id="KW-1185">Reference proteome</keyword>
<dbReference type="GO" id="GO:0031267">
    <property type="term" value="F:small GTPase binding"/>
    <property type="evidence" value="ECO:0007669"/>
    <property type="project" value="TreeGrafter"/>
</dbReference>
<accession>L1JJL5</accession>
<reference evidence="6" key="2">
    <citation type="submission" date="2012-11" db="EMBL/GenBank/DDBJ databases">
        <authorList>
            <person name="Kuo A."/>
            <person name="Curtis B.A."/>
            <person name="Tanifuji G."/>
            <person name="Burki F."/>
            <person name="Gruber A."/>
            <person name="Irimia M."/>
            <person name="Maruyama S."/>
            <person name="Arias M.C."/>
            <person name="Ball S.G."/>
            <person name="Gile G.H."/>
            <person name="Hirakawa Y."/>
            <person name="Hopkins J.F."/>
            <person name="Rensing S.A."/>
            <person name="Schmutz J."/>
            <person name="Symeonidi A."/>
            <person name="Elias M."/>
            <person name="Eveleigh R.J."/>
            <person name="Herman E.K."/>
            <person name="Klute M.J."/>
            <person name="Nakayama T."/>
            <person name="Obornik M."/>
            <person name="Reyes-Prieto A."/>
            <person name="Armbrust E.V."/>
            <person name="Aves S.J."/>
            <person name="Beiko R.G."/>
            <person name="Coutinho P."/>
            <person name="Dacks J.B."/>
            <person name="Durnford D.G."/>
            <person name="Fast N.M."/>
            <person name="Green B.R."/>
            <person name="Grisdale C."/>
            <person name="Hempe F."/>
            <person name="Henrissat B."/>
            <person name="Hoppner M.P."/>
            <person name="Ishida K.-I."/>
            <person name="Kim E."/>
            <person name="Koreny L."/>
            <person name="Kroth P.G."/>
            <person name="Liu Y."/>
            <person name="Malik S.-B."/>
            <person name="Maier U.G."/>
            <person name="McRose D."/>
            <person name="Mock T."/>
            <person name="Neilson J.A."/>
            <person name="Onodera N.T."/>
            <person name="Poole A.M."/>
            <person name="Pritham E.J."/>
            <person name="Richards T.A."/>
            <person name="Rocap G."/>
            <person name="Roy S.W."/>
            <person name="Sarai C."/>
            <person name="Schaack S."/>
            <person name="Shirato S."/>
            <person name="Slamovits C.H."/>
            <person name="Spencer D.F."/>
            <person name="Suzuki S."/>
            <person name="Worden A.Z."/>
            <person name="Zauner S."/>
            <person name="Barry K."/>
            <person name="Bell C."/>
            <person name="Bharti A.K."/>
            <person name="Crow J.A."/>
            <person name="Grimwood J."/>
            <person name="Kramer R."/>
            <person name="Lindquist E."/>
            <person name="Lucas S."/>
            <person name="Salamov A."/>
            <person name="McFadden G.I."/>
            <person name="Lane C.E."/>
            <person name="Keeling P.J."/>
            <person name="Gray M.W."/>
            <person name="Grigoriev I.V."/>
            <person name="Archibald J.M."/>
        </authorList>
    </citation>
    <scope>NUCLEOTIDE SEQUENCE</scope>
    <source>
        <strain evidence="6">CCMP2712</strain>
    </source>
</reference>
<evidence type="ECO:0000256" key="2">
    <source>
        <dbReference type="ARBA" id="ARBA00022614"/>
    </source>
</evidence>
<name>L1JJL5_GUITC</name>
<dbReference type="Proteomes" id="UP000011087">
    <property type="component" value="Unassembled WGS sequence"/>
</dbReference>
<reference evidence="4 6" key="1">
    <citation type="journal article" date="2012" name="Nature">
        <title>Algal genomes reveal evolutionary mosaicism and the fate of nucleomorphs.</title>
        <authorList>
            <consortium name="DOE Joint Genome Institute"/>
            <person name="Curtis B.A."/>
            <person name="Tanifuji G."/>
            <person name="Burki F."/>
            <person name="Gruber A."/>
            <person name="Irimia M."/>
            <person name="Maruyama S."/>
            <person name="Arias M.C."/>
            <person name="Ball S.G."/>
            <person name="Gile G.H."/>
            <person name="Hirakawa Y."/>
            <person name="Hopkins J.F."/>
            <person name="Kuo A."/>
            <person name="Rensing S.A."/>
            <person name="Schmutz J."/>
            <person name="Symeonidi A."/>
            <person name="Elias M."/>
            <person name="Eveleigh R.J."/>
            <person name="Herman E.K."/>
            <person name="Klute M.J."/>
            <person name="Nakayama T."/>
            <person name="Obornik M."/>
            <person name="Reyes-Prieto A."/>
            <person name="Armbrust E.V."/>
            <person name="Aves S.J."/>
            <person name="Beiko R.G."/>
            <person name="Coutinho P."/>
            <person name="Dacks J.B."/>
            <person name="Durnford D.G."/>
            <person name="Fast N.M."/>
            <person name="Green B.R."/>
            <person name="Grisdale C.J."/>
            <person name="Hempel F."/>
            <person name="Henrissat B."/>
            <person name="Hoppner M.P."/>
            <person name="Ishida K."/>
            <person name="Kim E."/>
            <person name="Koreny L."/>
            <person name="Kroth P.G."/>
            <person name="Liu Y."/>
            <person name="Malik S.B."/>
            <person name="Maier U.G."/>
            <person name="McRose D."/>
            <person name="Mock T."/>
            <person name="Neilson J.A."/>
            <person name="Onodera N.T."/>
            <person name="Poole A.M."/>
            <person name="Pritham E.J."/>
            <person name="Richards T.A."/>
            <person name="Rocap G."/>
            <person name="Roy S.W."/>
            <person name="Sarai C."/>
            <person name="Schaack S."/>
            <person name="Shirato S."/>
            <person name="Slamovits C.H."/>
            <person name="Spencer D.F."/>
            <person name="Suzuki S."/>
            <person name="Worden A.Z."/>
            <person name="Zauner S."/>
            <person name="Barry K."/>
            <person name="Bell C."/>
            <person name="Bharti A.K."/>
            <person name="Crow J.A."/>
            <person name="Grimwood J."/>
            <person name="Kramer R."/>
            <person name="Lindquist E."/>
            <person name="Lucas S."/>
            <person name="Salamov A."/>
            <person name="McFadden G.I."/>
            <person name="Lane C.E."/>
            <person name="Keeling P.J."/>
            <person name="Gray M.W."/>
            <person name="Grigoriev I.V."/>
            <person name="Archibald J.M."/>
        </authorList>
    </citation>
    <scope>NUCLEOTIDE SEQUENCE</scope>
    <source>
        <strain evidence="4 6">CCMP2712</strain>
    </source>
</reference>
<evidence type="ECO:0000313" key="6">
    <source>
        <dbReference type="Proteomes" id="UP000011087"/>
    </source>
</evidence>